<keyword evidence="5 11" id="KW-0472">Membrane</keyword>
<evidence type="ECO:0000259" key="12">
    <source>
        <dbReference type="Pfam" id="PF09976"/>
    </source>
</evidence>
<accession>A0A328AJP6</accession>
<evidence type="ECO:0000256" key="3">
    <source>
        <dbReference type="ARBA" id="ARBA00022692"/>
    </source>
</evidence>
<dbReference type="Proteomes" id="UP000249254">
    <property type="component" value="Unassembled WGS sequence"/>
</dbReference>
<comment type="similarity">
    <text evidence="7">Belongs to the YfgM family.</text>
</comment>
<keyword evidence="14" id="KW-1185">Reference proteome</keyword>
<dbReference type="InterPro" id="IPR011990">
    <property type="entry name" value="TPR-like_helical_dom_sf"/>
</dbReference>
<evidence type="ECO:0000256" key="2">
    <source>
        <dbReference type="ARBA" id="ARBA00022475"/>
    </source>
</evidence>
<evidence type="ECO:0000256" key="9">
    <source>
        <dbReference type="PROSITE-ProRule" id="PRU00339"/>
    </source>
</evidence>
<proteinExistence type="inferred from homology"/>
<evidence type="ECO:0000256" key="4">
    <source>
        <dbReference type="ARBA" id="ARBA00022989"/>
    </source>
</evidence>
<dbReference type="InterPro" id="IPR018704">
    <property type="entry name" value="SecYEG/CpoB_TPR"/>
</dbReference>
<evidence type="ECO:0000256" key="5">
    <source>
        <dbReference type="ARBA" id="ARBA00023136"/>
    </source>
</evidence>
<keyword evidence="3 11" id="KW-0812">Transmembrane</keyword>
<keyword evidence="9" id="KW-0802">TPR repeat</keyword>
<gene>
    <name evidence="13" type="ORF">DJ017_11905</name>
</gene>
<keyword evidence="6" id="KW-0143">Chaperone</keyword>
<dbReference type="GO" id="GO:0005886">
    <property type="term" value="C:plasma membrane"/>
    <property type="evidence" value="ECO:0007669"/>
    <property type="project" value="UniProtKB-SubCell"/>
</dbReference>
<keyword evidence="4 11" id="KW-1133">Transmembrane helix</keyword>
<dbReference type="AlphaFoldDB" id="A0A328AJP6"/>
<evidence type="ECO:0000256" key="10">
    <source>
        <dbReference type="SAM" id="MobiDB-lite"/>
    </source>
</evidence>
<reference evidence="14" key="1">
    <citation type="submission" date="2018-05" db="EMBL/GenBank/DDBJ databases">
        <authorList>
            <person name="Li X."/>
        </authorList>
    </citation>
    <scope>NUCLEOTIDE SEQUENCE [LARGE SCALE GENOMIC DNA]</scope>
    <source>
        <strain evidence="14">LX32</strain>
    </source>
</reference>
<evidence type="ECO:0000313" key="13">
    <source>
        <dbReference type="EMBL" id="RAK55173.1"/>
    </source>
</evidence>
<feature type="repeat" description="TPR" evidence="9">
    <location>
        <begin position="92"/>
        <end position="125"/>
    </location>
</feature>
<protein>
    <recommendedName>
        <fullName evidence="8">Ancillary SecYEG translocon subunit</fullName>
    </recommendedName>
</protein>
<comment type="subcellular location">
    <subcellularLocation>
        <location evidence="1">Cell membrane</location>
        <topology evidence="1">Single-pass type II membrane protein</topology>
    </subcellularLocation>
</comment>
<dbReference type="Pfam" id="PF09976">
    <property type="entry name" value="TPR_21"/>
    <property type="match status" value="1"/>
</dbReference>
<evidence type="ECO:0000256" key="7">
    <source>
        <dbReference type="ARBA" id="ARBA00024197"/>
    </source>
</evidence>
<sequence>MTDLFEEVEEQLRSDRYRALVIKALPWVLGLAAVLLIAYFGYWGWDRYTTQQDAKASEQYAQAFEALQQGQKDKAVQLWTEVSKSPSKAYKSLALMQIGGVRLADKNTPEAVKYFDQAAAAAPDDIIGDVARLKSAFALLDTAPEKDLEGRLTPLTKDGRPYRVQAREALGFAKLMAGDTAGARGEFVVISQSLEASDASRERAKAAMDLIDSGSAKAIPQVAKAAAALPPPVMLAPGQTMPGPVGPGQAAVPTQPQATGPQ</sequence>
<dbReference type="GO" id="GO:0044877">
    <property type="term" value="F:protein-containing complex binding"/>
    <property type="evidence" value="ECO:0007669"/>
    <property type="project" value="InterPro"/>
</dbReference>
<dbReference type="OrthoDB" id="7173339at2"/>
<evidence type="ECO:0000256" key="11">
    <source>
        <dbReference type="SAM" id="Phobius"/>
    </source>
</evidence>
<comment type="caution">
    <text evidence="13">The sequence shown here is derived from an EMBL/GenBank/DDBJ whole genome shotgun (WGS) entry which is preliminary data.</text>
</comment>
<keyword evidence="2" id="KW-1003">Cell membrane</keyword>
<dbReference type="EMBL" id="QFYQ01000001">
    <property type="protein sequence ID" value="RAK55173.1"/>
    <property type="molecule type" value="Genomic_DNA"/>
</dbReference>
<organism evidence="13 14">
    <name type="scientific">Phenylobacterium soli</name>
    <dbReference type="NCBI Taxonomy" id="2170551"/>
    <lineage>
        <taxon>Bacteria</taxon>
        <taxon>Pseudomonadati</taxon>
        <taxon>Pseudomonadota</taxon>
        <taxon>Alphaproteobacteria</taxon>
        <taxon>Caulobacterales</taxon>
        <taxon>Caulobacteraceae</taxon>
        <taxon>Phenylobacterium</taxon>
    </lineage>
</organism>
<evidence type="ECO:0000256" key="6">
    <source>
        <dbReference type="ARBA" id="ARBA00023186"/>
    </source>
</evidence>
<feature type="transmembrane region" description="Helical" evidence="11">
    <location>
        <begin position="20"/>
        <end position="45"/>
    </location>
</feature>
<evidence type="ECO:0000313" key="14">
    <source>
        <dbReference type="Proteomes" id="UP000249254"/>
    </source>
</evidence>
<dbReference type="SUPFAM" id="SSF48452">
    <property type="entry name" value="TPR-like"/>
    <property type="match status" value="1"/>
</dbReference>
<dbReference type="InterPro" id="IPR019734">
    <property type="entry name" value="TPR_rpt"/>
</dbReference>
<dbReference type="RefSeq" id="WP_111528921.1">
    <property type="nucleotide sequence ID" value="NZ_JBHRSG010000003.1"/>
</dbReference>
<dbReference type="PANTHER" id="PTHR38035">
    <property type="entry name" value="UPF0070 PROTEIN YFGM"/>
    <property type="match status" value="1"/>
</dbReference>
<dbReference type="InterPro" id="IPR026039">
    <property type="entry name" value="YfgM"/>
</dbReference>
<evidence type="ECO:0000256" key="8">
    <source>
        <dbReference type="ARBA" id="ARBA00024235"/>
    </source>
</evidence>
<dbReference type="PROSITE" id="PS50005">
    <property type="entry name" value="TPR"/>
    <property type="match status" value="1"/>
</dbReference>
<feature type="region of interest" description="Disordered" evidence="10">
    <location>
        <begin position="236"/>
        <end position="262"/>
    </location>
</feature>
<evidence type="ECO:0000256" key="1">
    <source>
        <dbReference type="ARBA" id="ARBA00004401"/>
    </source>
</evidence>
<dbReference type="Gene3D" id="1.25.40.10">
    <property type="entry name" value="Tetratricopeptide repeat domain"/>
    <property type="match status" value="1"/>
</dbReference>
<feature type="domain" description="Ancillary SecYEG translocon subunit/Cell division coordinator CpoB TPR" evidence="12">
    <location>
        <begin position="27"/>
        <end position="197"/>
    </location>
</feature>
<name>A0A328AJP6_9CAUL</name>
<dbReference type="PANTHER" id="PTHR38035:SF1">
    <property type="entry name" value="ANCILLARY SECYEG TRANSLOCON SUBUNIT"/>
    <property type="match status" value="1"/>
</dbReference>